<dbReference type="InterPro" id="IPR044210">
    <property type="entry name" value="Tfc3-like"/>
</dbReference>
<dbReference type="EMBL" id="JARAOO010000007">
    <property type="protein sequence ID" value="KAJ7963244.1"/>
    <property type="molecule type" value="Genomic_DNA"/>
</dbReference>
<name>A0AAD7LRZ6_QUISA</name>
<dbReference type="GO" id="GO:0003677">
    <property type="term" value="F:DNA binding"/>
    <property type="evidence" value="ECO:0007669"/>
    <property type="project" value="InterPro"/>
</dbReference>
<proteinExistence type="predicted"/>
<dbReference type="KEGG" id="qsa:O6P43_018367"/>
<dbReference type="GO" id="GO:0042791">
    <property type="term" value="P:5S class rRNA transcription by RNA polymerase III"/>
    <property type="evidence" value="ECO:0007669"/>
    <property type="project" value="TreeGrafter"/>
</dbReference>
<dbReference type="InterPro" id="IPR056062">
    <property type="entry name" value="DUF7645"/>
</dbReference>
<evidence type="ECO:0000256" key="1">
    <source>
        <dbReference type="SAM" id="MobiDB-lite"/>
    </source>
</evidence>
<dbReference type="GO" id="GO:0006384">
    <property type="term" value="P:transcription initiation at RNA polymerase III promoter"/>
    <property type="evidence" value="ECO:0007669"/>
    <property type="project" value="InterPro"/>
</dbReference>
<feature type="compositionally biased region" description="Basic and acidic residues" evidence="1">
    <location>
        <begin position="79"/>
        <end position="88"/>
    </location>
</feature>
<protein>
    <submittedName>
        <fullName evidence="3">B-block binding subunit of TFIIIC</fullName>
    </submittedName>
</protein>
<dbReference type="Pfam" id="PF24655">
    <property type="entry name" value="DUF7645"/>
    <property type="match status" value="1"/>
</dbReference>
<dbReference type="Proteomes" id="UP001163823">
    <property type="component" value="Chromosome 7"/>
</dbReference>
<sequence length="157" mass="18254">MTAEQHAELLKCVVKDDISEKLSPKECEIIAKDLNLTPEQVLRVYYDQRQQRLDRCQIKWNECHPLGSNHGSSGWRRNRSSEARSVKHPRIDTATEQLDEQRLDIGEHPNTVLLVLQESLTLILQHFGMMAIPQSRTRKQVKKRSLIPLFPNAFFLK</sequence>
<dbReference type="GO" id="GO:0000127">
    <property type="term" value="C:transcription factor TFIIIC complex"/>
    <property type="evidence" value="ECO:0007669"/>
    <property type="project" value="InterPro"/>
</dbReference>
<feature type="domain" description="DUF7645" evidence="2">
    <location>
        <begin position="1"/>
        <end position="57"/>
    </location>
</feature>
<keyword evidence="4" id="KW-1185">Reference proteome</keyword>
<reference evidence="3" key="1">
    <citation type="journal article" date="2023" name="Science">
        <title>Elucidation of the pathway for biosynthesis of saponin adjuvants from the soapbark tree.</title>
        <authorList>
            <person name="Reed J."/>
            <person name="Orme A."/>
            <person name="El-Demerdash A."/>
            <person name="Owen C."/>
            <person name="Martin L.B.B."/>
            <person name="Misra R.C."/>
            <person name="Kikuchi S."/>
            <person name="Rejzek M."/>
            <person name="Martin A.C."/>
            <person name="Harkess A."/>
            <person name="Leebens-Mack J."/>
            <person name="Louveau T."/>
            <person name="Stephenson M.J."/>
            <person name="Osbourn A."/>
        </authorList>
    </citation>
    <scope>NUCLEOTIDE SEQUENCE</scope>
    <source>
        <strain evidence="3">S10</strain>
    </source>
</reference>
<evidence type="ECO:0000313" key="3">
    <source>
        <dbReference type="EMBL" id="KAJ7963244.1"/>
    </source>
</evidence>
<dbReference type="PANTHER" id="PTHR15180:SF1">
    <property type="entry name" value="GENERAL TRANSCRIPTION FACTOR 3C POLYPEPTIDE 1"/>
    <property type="match status" value="1"/>
</dbReference>
<dbReference type="PANTHER" id="PTHR15180">
    <property type="entry name" value="GENERAL TRANSCRIPTION FACTOR 3C POLYPEPTIDE 1"/>
    <property type="match status" value="1"/>
</dbReference>
<feature type="region of interest" description="Disordered" evidence="1">
    <location>
        <begin position="69"/>
        <end position="88"/>
    </location>
</feature>
<gene>
    <name evidence="3" type="ORF">O6P43_018367</name>
</gene>
<evidence type="ECO:0000259" key="2">
    <source>
        <dbReference type="Pfam" id="PF24655"/>
    </source>
</evidence>
<evidence type="ECO:0000313" key="4">
    <source>
        <dbReference type="Proteomes" id="UP001163823"/>
    </source>
</evidence>
<comment type="caution">
    <text evidence="3">The sequence shown here is derived from an EMBL/GenBank/DDBJ whole genome shotgun (WGS) entry which is preliminary data.</text>
</comment>
<dbReference type="AlphaFoldDB" id="A0AAD7LRZ6"/>
<accession>A0AAD7LRZ6</accession>
<organism evidence="3 4">
    <name type="scientific">Quillaja saponaria</name>
    <name type="common">Soap bark tree</name>
    <dbReference type="NCBI Taxonomy" id="32244"/>
    <lineage>
        <taxon>Eukaryota</taxon>
        <taxon>Viridiplantae</taxon>
        <taxon>Streptophyta</taxon>
        <taxon>Embryophyta</taxon>
        <taxon>Tracheophyta</taxon>
        <taxon>Spermatophyta</taxon>
        <taxon>Magnoliopsida</taxon>
        <taxon>eudicotyledons</taxon>
        <taxon>Gunneridae</taxon>
        <taxon>Pentapetalae</taxon>
        <taxon>rosids</taxon>
        <taxon>fabids</taxon>
        <taxon>Fabales</taxon>
        <taxon>Quillajaceae</taxon>
        <taxon>Quillaja</taxon>
    </lineage>
</organism>